<evidence type="ECO:0000313" key="15">
    <source>
        <dbReference type="EMBL" id="TET47566.1"/>
    </source>
</evidence>
<evidence type="ECO:0000256" key="2">
    <source>
        <dbReference type="ARBA" id="ARBA00005988"/>
    </source>
</evidence>
<dbReference type="Gene3D" id="3.40.630.10">
    <property type="entry name" value="Zn peptidases"/>
    <property type="match status" value="1"/>
</dbReference>
<evidence type="ECO:0000256" key="1">
    <source>
        <dbReference type="ARBA" id="ARBA00001947"/>
    </source>
</evidence>
<dbReference type="GO" id="GO:0004181">
    <property type="term" value="F:metallocarboxypeptidase activity"/>
    <property type="evidence" value="ECO:0007669"/>
    <property type="project" value="InterPro"/>
</dbReference>
<dbReference type="CDD" id="cd03859">
    <property type="entry name" value="M14_CPT"/>
    <property type="match status" value="1"/>
</dbReference>
<dbReference type="PANTHER" id="PTHR11705">
    <property type="entry name" value="PROTEASE FAMILY M14 CARBOXYPEPTIDASE A,B"/>
    <property type="match status" value="1"/>
</dbReference>
<dbReference type="Gene3D" id="2.60.40.4070">
    <property type="match status" value="1"/>
</dbReference>
<dbReference type="InterPro" id="IPR000834">
    <property type="entry name" value="Peptidase_M14"/>
</dbReference>
<evidence type="ECO:0000256" key="3">
    <source>
        <dbReference type="ARBA" id="ARBA00022645"/>
    </source>
</evidence>
<dbReference type="FunFam" id="3.40.630.10:FF:000084">
    <property type="entry name" value="Carboxypeptidase B2"/>
    <property type="match status" value="1"/>
</dbReference>
<dbReference type="GO" id="GO:0005615">
    <property type="term" value="C:extracellular space"/>
    <property type="evidence" value="ECO:0007669"/>
    <property type="project" value="TreeGrafter"/>
</dbReference>
<comment type="catalytic activity">
    <reaction evidence="10">
        <text>Releases a C-terminal residue, which may be hydrophobic or positively charged.</text>
        <dbReference type="EC" id="3.4.17.18"/>
    </reaction>
</comment>
<evidence type="ECO:0000256" key="4">
    <source>
        <dbReference type="ARBA" id="ARBA00022670"/>
    </source>
</evidence>
<evidence type="ECO:0000313" key="16">
    <source>
        <dbReference type="Proteomes" id="UP000315525"/>
    </source>
</evidence>
<dbReference type="Pfam" id="PF13860">
    <property type="entry name" value="FlgD_ig"/>
    <property type="match status" value="1"/>
</dbReference>
<dbReference type="PRINTS" id="PR00765">
    <property type="entry name" value="CRBOXYPTASEA"/>
</dbReference>
<dbReference type="SMART" id="SM00631">
    <property type="entry name" value="Zn_pept"/>
    <property type="match status" value="1"/>
</dbReference>
<dbReference type="EC" id="3.4.17.18" evidence="11"/>
<sequence length="764" mass="85372">MVETKEGNVKVLLCSILCTLILASALAAHAGTGDQMLVRIFGNPAEIHHRGLDVVGFKRFESVDAIVDAGTYAYLVSQGYSMEILIEDIEEYDSMILGVYHGLQVVMDSLASIAINHPGIARLDTLPYTTYQNRPLVVLKISDNVGTEEDEPEVFFFAMHHAREWPTVNIVLFAADTLTSGYGSDAHITEVVDSRQIWLMPVVNADGYFYSYDQNHGWWRKNRRFFPQYGTYGVDPNRNYGGSYNGSPIGEWGSTVGATSRNPDENVYAGPEPVSEEEIKAVNQMVKDHDFVFTVSYHTHGEMVMWPWGYSNNLHVPDDALISDIGQEMASRITQQDGSGTYDYFQSAGPGLYPTSGSTNDWVYGYTYYHKGSNLLPFTVEACTDFHPNQSVLDQVCRENFDGMIYLCDVADSVKNLLVPYVLPPIVAPLDTISPPDFDIVWTQRNPLANAELYELQELSGLTVVMDSAEDGTGLWDMDGFTISSARKHDGIYSYYSTIGSPAAETVVAMTTKLPLPVMENDSLSFWYYCDIENLWDYGYAEVAVDGMEWEILEQFTGVKGWDRLAYSLEDYVGGSIFIRFRYTVDQNVWGEGLYIDAISPVADFDSTAIVSSAITDTFWSFSGKDPGEYWYRVKGYNTSRDWGHYGQLVHTQVAVGVAERDTRDLRSRQVLLQNRPNPFKTSTTISMVLPAGRGTHNMRIFDQAGRVVKTFVLNDGDPLSASSGHSVVWDGADDRGREVPSGVYFYSISSSMGRMTQKMVLAR</sequence>
<dbReference type="AlphaFoldDB" id="A0A523UYF6"/>
<dbReference type="PROSITE" id="PS52035">
    <property type="entry name" value="PEPTIDASE_M14"/>
    <property type="match status" value="1"/>
</dbReference>
<dbReference type="EMBL" id="SOJN01000016">
    <property type="protein sequence ID" value="TET47566.1"/>
    <property type="molecule type" value="Genomic_DNA"/>
</dbReference>
<dbReference type="Pfam" id="PF20773">
    <property type="entry name" value="InhA-like_MAM"/>
    <property type="match status" value="1"/>
</dbReference>
<keyword evidence="9" id="KW-0482">Metalloprotease</keyword>
<dbReference type="InterPro" id="IPR025965">
    <property type="entry name" value="FlgD/Vpr_Ig-like"/>
</dbReference>
<dbReference type="Pfam" id="PF00246">
    <property type="entry name" value="Peptidase_M14"/>
    <property type="match status" value="1"/>
</dbReference>
<evidence type="ECO:0000256" key="10">
    <source>
        <dbReference type="ARBA" id="ARBA00050859"/>
    </source>
</evidence>
<dbReference type="PANTHER" id="PTHR11705:SF143">
    <property type="entry name" value="SLL0236 PROTEIN"/>
    <property type="match status" value="1"/>
</dbReference>
<dbReference type="InterPro" id="IPR033810">
    <property type="entry name" value="Carboxypeptidase_T"/>
</dbReference>
<feature type="signal peptide" evidence="13">
    <location>
        <begin position="1"/>
        <end position="30"/>
    </location>
</feature>
<dbReference type="GO" id="GO:0006508">
    <property type="term" value="P:proteolysis"/>
    <property type="evidence" value="ECO:0007669"/>
    <property type="project" value="UniProtKB-KW"/>
</dbReference>
<proteinExistence type="inferred from homology"/>
<evidence type="ECO:0000256" key="6">
    <source>
        <dbReference type="ARBA" id="ARBA00022729"/>
    </source>
</evidence>
<keyword evidence="4" id="KW-0645">Protease</keyword>
<comment type="caution">
    <text evidence="15">The sequence shown here is derived from an EMBL/GenBank/DDBJ whole genome shotgun (WGS) entry which is preliminary data.</text>
</comment>
<evidence type="ECO:0000256" key="11">
    <source>
        <dbReference type="ARBA" id="ARBA00066554"/>
    </source>
</evidence>
<keyword evidence="3" id="KW-0121">Carboxypeptidase</keyword>
<feature type="active site" description="Proton donor/acceptor" evidence="12">
    <location>
        <position position="381"/>
    </location>
</feature>
<reference evidence="15 16" key="1">
    <citation type="submission" date="2019-03" db="EMBL/GenBank/DDBJ databases">
        <title>Metabolic potential of uncultured bacteria and archaea associated with petroleum seepage in deep-sea sediments.</title>
        <authorList>
            <person name="Dong X."/>
            <person name="Hubert C."/>
        </authorList>
    </citation>
    <scope>NUCLEOTIDE SEQUENCE [LARGE SCALE GENOMIC DNA]</scope>
    <source>
        <strain evidence="15">E44_bin18</strain>
    </source>
</reference>
<evidence type="ECO:0000256" key="8">
    <source>
        <dbReference type="ARBA" id="ARBA00022833"/>
    </source>
</evidence>
<dbReference type="SUPFAM" id="SSF53187">
    <property type="entry name" value="Zn-dependent exopeptidases"/>
    <property type="match status" value="1"/>
</dbReference>
<evidence type="ECO:0000256" key="12">
    <source>
        <dbReference type="PROSITE-ProRule" id="PRU01379"/>
    </source>
</evidence>
<evidence type="ECO:0000259" key="14">
    <source>
        <dbReference type="PROSITE" id="PS52035"/>
    </source>
</evidence>
<keyword evidence="8" id="KW-0862">Zinc</keyword>
<keyword evidence="7" id="KW-0378">Hydrolase</keyword>
<keyword evidence="5" id="KW-0479">Metal-binding</keyword>
<dbReference type="Proteomes" id="UP000315525">
    <property type="component" value="Unassembled WGS sequence"/>
</dbReference>
<dbReference type="InterPro" id="IPR026444">
    <property type="entry name" value="Secre_tail"/>
</dbReference>
<accession>A0A523UYF6</accession>
<feature type="chain" id="PRO_5021808665" description="carboxypeptidase T" evidence="13">
    <location>
        <begin position="31"/>
        <end position="764"/>
    </location>
</feature>
<comment type="cofactor">
    <cofactor evidence="1">
        <name>Zn(2+)</name>
        <dbReference type="ChEBI" id="CHEBI:29105"/>
    </cofactor>
</comment>
<evidence type="ECO:0000256" key="7">
    <source>
        <dbReference type="ARBA" id="ARBA00022801"/>
    </source>
</evidence>
<protein>
    <recommendedName>
        <fullName evidence="11">carboxypeptidase T</fullName>
        <ecNumber evidence="11">3.4.17.18</ecNumber>
    </recommendedName>
</protein>
<dbReference type="GO" id="GO:0008270">
    <property type="term" value="F:zinc ion binding"/>
    <property type="evidence" value="ECO:0007669"/>
    <property type="project" value="InterPro"/>
</dbReference>
<dbReference type="NCBIfam" id="TIGR04183">
    <property type="entry name" value="Por_Secre_tail"/>
    <property type="match status" value="1"/>
</dbReference>
<evidence type="ECO:0000256" key="13">
    <source>
        <dbReference type="SAM" id="SignalP"/>
    </source>
</evidence>
<keyword evidence="6 13" id="KW-0732">Signal</keyword>
<comment type="similarity">
    <text evidence="2 12">Belongs to the peptidase M14 family.</text>
</comment>
<feature type="domain" description="Peptidase M14" evidence="14">
    <location>
        <begin position="99"/>
        <end position="411"/>
    </location>
</feature>
<evidence type="ECO:0000256" key="5">
    <source>
        <dbReference type="ARBA" id="ARBA00022723"/>
    </source>
</evidence>
<evidence type="ECO:0000256" key="9">
    <source>
        <dbReference type="ARBA" id="ARBA00023049"/>
    </source>
</evidence>
<organism evidence="15 16">
    <name type="scientific">candidate division TA06 bacterium</name>
    <dbReference type="NCBI Taxonomy" id="2250710"/>
    <lineage>
        <taxon>Bacteria</taxon>
        <taxon>Bacteria division TA06</taxon>
    </lineage>
</organism>
<name>A0A523UYF6_UNCT6</name>
<gene>
    <name evidence="15" type="ORF">E3J62_01020</name>
</gene>